<dbReference type="Pfam" id="PF09611">
    <property type="entry name" value="Cas_Csy1"/>
    <property type="match status" value="1"/>
</dbReference>
<dbReference type="NCBIfam" id="TIGR02564">
    <property type="entry name" value="cas_Csy1"/>
    <property type="match status" value="1"/>
</dbReference>
<comment type="caution">
    <text evidence="1">The sequence shown here is derived from an EMBL/GenBank/DDBJ whole genome shotgun (WGS) entry which is preliminary data.</text>
</comment>
<proteinExistence type="predicted"/>
<name>A0ABT5WIF2_9GAMM</name>
<evidence type="ECO:0000313" key="1">
    <source>
        <dbReference type="EMBL" id="MDE8603840.1"/>
    </source>
</evidence>
<organism evidence="1 2">
    <name type="scientific">Marinomonas maritima</name>
    <dbReference type="NCBI Taxonomy" id="2940935"/>
    <lineage>
        <taxon>Bacteria</taxon>
        <taxon>Pseudomonadati</taxon>
        <taxon>Pseudomonadota</taxon>
        <taxon>Gammaproteobacteria</taxon>
        <taxon>Oceanospirillales</taxon>
        <taxon>Oceanospirillaceae</taxon>
        <taxon>Marinomonas</taxon>
    </lineage>
</organism>
<dbReference type="InterPro" id="IPR013397">
    <property type="entry name" value="CRISPR-assoc_prot_Csy1"/>
</dbReference>
<dbReference type="Proteomes" id="UP001139522">
    <property type="component" value="Unassembled WGS sequence"/>
</dbReference>
<accession>A0ABT5WIF2</accession>
<keyword evidence="2" id="KW-1185">Reference proteome</keyword>
<gene>
    <name evidence="1" type="primary">csy1</name>
    <name evidence="1" type="ORF">M3I01_013125</name>
</gene>
<protein>
    <submittedName>
        <fullName evidence="1">Type I-F CRISPR-associated protein Csy1</fullName>
    </submittedName>
</protein>
<reference evidence="1" key="1">
    <citation type="submission" date="2023-01" db="EMBL/GenBank/DDBJ databases">
        <title>Psychroserpens sp. MSW6 and Marinomonas sp. RSW2, isolated from seawater.</title>
        <authorList>
            <person name="Kristyanto S."/>
            <person name="Jung J."/>
            <person name="Kim J.M."/>
            <person name="Jeon C.O."/>
        </authorList>
    </citation>
    <scope>NUCLEOTIDE SEQUENCE</scope>
    <source>
        <strain evidence="1">RSW2</strain>
    </source>
</reference>
<sequence length="445" mass="50390">MEQEEKTLSEKIRDYIDSRKQDRLDKFDKDTQKGVQAASAENVAAYEMERAALRVSEEDRFKPVNWLSDAANRAKQLQLVTHALKFTHSDAKGTSLFAQRKPSPELPFISTSALESPRIDVVGNAAALDVGKLLLLEQNDGKLLVNFIQQDDMSPFESFAQSKEQLVDWLAGFKLAVTAKDPSSHKLGKQLYWPIDGDYHLLLPLYATSLSQELFERVQHARFSEEQKEARAARRGEKESEFATIEFQNIAVQAFGGTKPQNISQLNSGRGGRSFLLSSAPPTWQSQENPPLKVKSIFRGPFSRKVYGHLIGLKKFLVANLNKRSVWEIRAERARRIDGIVDQLVAYGAGVRTFPAGWSSHLDCHLPLHQKLWLDPNRRAFDKVFEDEFDKKEWQGLVAADFSRFLNAELEKNADIATGDVEFVQWKVLTAQELRLVQDDVKGAF</sequence>
<dbReference type="EMBL" id="JAMZEG020000003">
    <property type="protein sequence ID" value="MDE8603840.1"/>
    <property type="molecule type" value="Genomic_DNA"/>
</dbReference>
<dbReference type="RefSeq" id="WP_275565117.1">
    <property type="nucleotide sequence ID" value="NZ_JAMZEG020000003.1"/>
</dbReference>
<evidence type="ECO:0000313" key="2">
    <source>
        <dbReference type="Proteomes" id="UP001139522"/>
    </source>
</evidence>